<accession>E1F616</accession>
<evidence type="ECO:0000256" key="3">
    <source>
        <dbReference type="ARBA" id="ARBA00022679"/>
    </source>
</evidence>
<dbReference type="InterPro" id="IPR008144">
    <property type="entry name" value="Guanylate_kin-like_dom"/>
</dbReference>
<evidence type="ECO:0000256" key="4">
    <source>
        <dbReference type="ARBA" id="ARBA00022741"/>
    </source>
</evidence>
<dbReference type="PANTHER" id="PTHR23117:SF13">
    <property type="entry name" value="GUANYLATE KINASE"/>
    <property type="match status" value="1"/>
</dbReference>
<evidence type="ECO:0000259" key="7">
    <source>
        <dbReference type="PROSITE" id="PS50052"/>
    </source>
</evidence>
<dbReference type="PROSITE" id="PS00856">
    <property type="entry name" value="GUANYLATE_KINASE_1"/>
    <property type="match status" value="1"/>
</dbReference>
<keyword evidence="4" id="KW-0547">Nucleotide-binding</keyword>
<dbReference type="PROSITE" id="PS50052">
    <property type="entry name" value="GUANYLATE_KINASE_2"/>
    <property type="match status" value="1"/>
</dbReference>
<gene>
    <name evidence="8" type="ORF">GLP15_1915</name>
</gene>
<dbReference type="Pfam" id="PF00625">
    <property type="entry name" value="Guanylate_kin"/>
    <property type="match status" value="1"/>
</dbReference>
<dbReference type="STRING" id="658858.E1F616"/>
<dbReference type="Gene3D" id="3.40.50.300">
    <property type="entry name" value="P-loop containing nucleotide triphosphate hydrolases"/>
    <property type="match status" value="1"/>
</dbReference>
<dbReference type="CDD" id="cd00071">
    <property type="entry name" value="GMPK"/>
    <property type="match status" value="1"/>
</dbReference>
<keyword evidence="5 8" id="KW-0418">Kinase</keyword>
<dbReference type="InterPro" id="IPR020590">
    <property type="entry name" value="Guanylate_kinase_CS"/>
</dbReference>
<evidence type="ECO:0000313" key="8">
    <source>
        <dbReference type="EMBL" id="EFO62079.1"/>
    </source>
</evidence>
<evidence type="ECO:0000256" key="1">
    <source>
        <dbReference type="ARBA" id="ARBA00005790"/>
    </source>
</evidence>
<dbReference type="GO" id="GO:0004385">
    <property type="term" value="F:GMP kinase activity"/>
    <property type="evidence" value="ECO:0007669"/>
    <property type="project" value="UniProtKB-EC"/>
</dbReference>
<evidence type="ECO:0000256" key="5">
    <source>
        <dbReference type="ARBA" id="ARBA00022777"/>
    </source>
</evidence>
<dbReference type="EC" id="2.7.4.8" evidence="2"/>
<dbReference type="NCBIfam" id="TIGR03263">
    <property type="entry name" value="guanyl_kin"/>
    <property type="match status" value="1"/>
</dbReference>
<dbReference type="OrthoDB" id="6334211at2759"/>
<reference evidence="8 9" key="1">
    <citation type="journal article" date="2010" name="BMC Genomics">
        <title>Genome analysis and comparative genomics of a Giardia intestinalis assemblage E isolate.</title>
        <authorList>
            <person name="Jerlstrom-Hultqvist J."/>
            <person name="Franzen O."/>
            <person name="Ankarklev J."/>
            <person name="Xu F."/>
            <person name="Nohynkova E."/>
            <person name="Andersson J.O."/>
            <person name="Svard S.G."/>
            <person name="Andersson B."/>
        </authorList>
    </citation>
    <scope>NUCLEOTIDE SEQUENCE [LARGE SCALE GENOMIC DNA]</scope>
    <source>
        <strain evidence="8 9">P15</strain>
    </source>
</reference>
<dbReference type="InterPro" id="IPR008145">
    <property type="entry name" value="GK/Ca_channel_bsu"/>
</dbReference>
<dbReference type="InterPro" id="IPR017665">
    <property type="entry name" value="Guanylate_kinase"/>
</dbReference>
<comment type="caution">
    <text evidence="8">The sequence shown here is derived from an EMBL/GenBank/DDBJ whole genome shotgun (WGS) entry which is preliminary data.</text>
</comment>
<dbReference type="OMA" id="HFFEHVK"/>
<evidence type="ECO:0000313" key="9">
    <source>
        <dbReference type="Proteomes" id="UP000008974"/>
    </source>
</evidence>
<dbReference type="PANTHER" id="PTHR23117">
    <property type="entry name" value="GUANYLATE KINASE-RELATED"/>
    <property type="match status" value="1"/>
</dbReference>
<dbReference type="SMART" id="SM00072">
    <property type="entry name" value="GuKc"/>
    <property type="match status" value="1"/>
</dbReference>
<protein>
    <recommendedName>
        <fullName evidence="2">guanylate kinase</fullName>
        <ecNumber evidence="2">2.7.4.8</ecNumber>
    </recommendedName>
</protein>
<dbReference type="InterPro" id="IPR027417">
    <property type="entry name" value="P-loop_NTPase"/>
</dbReference>
<keyword evidence="3" id="KW-0808">Transferase</keyword>
<keyword evidence="6" id="KW-0067">ATP-binding</keyword>
<proteinExistence type="inferred from homology"/>
<dbReference type="AlphaFoldDB" id="E1F616"/>
<dbReference type="FunFam" id="3.40.50.300:FF:000776">
    <property type="entry name" value="Guanylate kinase 2"/>
    <property type="match status" value="1"/>
</dbReference>
<dbReference type="VEuPathDB" id="GiardiaDB:GLP15_1915"/>
<sequence length="211" mass="24222">MQRHCFRPTQNKIIVLNGPSGSGKSTLFKAITTMDRYKGYFGFSVSHTTRAPRPGEHNGIDYHFVSHEQFQSLREQGGFLEAVENFGNFYGTSFAAINDVLKRQHCILDIDYRGAMTLKAILEQEKNVKALFVFISPPSVELLEQRLRGRQTENEEQIKKRVDIALRELDFFDANRSFYDVHIVNDNLEEAIQTLDLSVRRFLSGQVNTIC</sequence>
<dbReference type="GO" id="GO:0005524">
    <property type="term" value="F:ATP binding"/>
    <property type="evidence" value="ECO:0007669"/>
    <property type="project" value="UniProtKB-KW"/>
</dbReference>
<dbReference type="Proteomes" id="UP000008974">
    <property type="component" value="Unassembled WGS sequence"/>
</dbReference>
<dbReference type="EMBL" id="ACVC01000194">
    <property type="protein sequence ID" value="EFO62079.1"/>
    <property type="molecule type" value="Genomic_DNA"/>
</dbReference>
<organism evidence="8 9">
    <name type="scientific">Giardia intestinalis (strain P15)</name>
    <name type="common">Giardia lamblia</name>
    <dbReference type="NCBI Taxonomy" id="658858"/>
    <lineage>
        <taxon>Eukaryota</taxon>
        <taxon>Metamonada</taxon>
        <taxon>Diplomonadida</taxon>
        <taxon>Hexamitidae</taxon>
        <taxon>Giardiinae</taxon>
        <taxon>Giardia</taxon>
    </lineage>
</organism>
<comment type="similarity">
    <text evidence="1">Belongs to the guanylate kinase family.</text>
</comment>
<feature type="domain" description="Guanylate kinase-like" evidence="7">
    <location>
        <begin position="11"/>
        <end position="200"/>
    </location>
</feature>
<dbReference type="SUPFAM" id="SSF52540">
    <property type="entry name" value="P-loop containing nucleoside triphosphate hydrolases"/>
    <property type="match status" value="1"/>
</dbReference>
<name>E1F616_GIAIA</name>
<dbReference type="GO" id="GO:0005829">
    <property type="term" value="C:cytosol"/>
    <property type="evidence" value="ECO:0007669"/>
    <property type="project" value="TreeGrafter"/>
</dbReference>
<evidence type="ECO:0000256" key="6">
    <source>
        <dbReference type="ARBA" id="ARBA00022840"/>
    </source>
</evidence>
<evidence type="ECO:0000256" key="2">
    <source>
        <dbReference type="ARBA" id="ARBA00012961"/>
    </source>
</evidence>